<comment type="similarity">
    <text evidence="2">Belongs to the rickettsiale 17 kDa surface antigen family.</text>
</comment>
<dbReference type="EMBL" id="JBHUDD010000134">
    <property type="protein sequence ID" value="MFD1510617.1"/>
    <property type="molecule type" value="Genomic_DNA"/>
</dbReference>
<comment type="caution">
    <text evidence="7">The sequence shown here is derived from an EMBL/GenBank/DDBJ whole genome shotgun (WGS) entry which is preliminary data.</text>
</comment>
<evidence type="ECO:0000313" key="8">
    <source>
        <dbReference type="Proteomes" id="UP001597186"/>
    </source>
</evidence>
<dbReference type="Pfam" id="PF05433">
    <property type="entry name" value="Rick_17kDa_Anti"/>
    <property type="match status" value="1"/>
</dbReference>
<sequence>MNILKISAVCAALFGLAACENLTPEQRTVAGVAGGAAAGLIAADALNADDDWRLIAGLAGAAAGTLVAQNRQTGNCAYARGDGTYYTAACPS</sequence>
<dbReference type="PROSITE" id="PS51257">
    <property type="entry name" value="PROKAR_LIPOPROTEIN"/>
    <property type="match status" value="1"/>
</dbReference>
<accession>A0ABW4EJK6</accession>
<evidence type="ECO:0000313" key="7">
    <source>
        <dbReference type="EMBL" id="MFD1510617.1"/>
    </source>
</evidence>
<feature type="domain" description="Glycine zipper 2TM" evidence="6">
    <location>
        <begin position="31"/>
        <end position="70"/>
    </location>
</feature>
<dbReference type="Proteomes" id="UP001597186">
    <property type="component" value="Unassembled WGS sequence"/>
</dbReference>
<evidence type="ECO:0000256" key="3">
    <source>
        <dbReference type="ARBA" id="ARBA00015281"/>
    </source>
</evidence>
<feature type="chain" id="PRO_5047502130" description="17 kDa surface antigen" evidence="5">
    <location>
        <begin position="18"/>
        <end position="92"/>
    </location>
</feature>
<name>A0ABW4EJK6_9RHOB</name>
<evidence type="ECO:0000256" key="1">
    <source>
        <dbReference type="ARBA" id="ARBA00004459"/>
    </source>
</evidence>
<evidence type="ECO:0000256" key="2">
    <source>
        <dbReference type="ARBA" id="ARBA00008681"/>
    </source>
</evidence>
<evidence type="ECO:0000259" key="6">
    <source>
        <dbReference type="Pfam" id="PF05433"/>
    </source>
</evidence>
<gene>
    <name evidence="7" type="ORF">ACFTOW_14600</name>
</gene>
<keyword evidence="5" id="KW-0732">Signal</keyword>
<evidence type="ECO:0000256" key="4">
    <source>
        <dbReference type="ARBA" id="ARBA00023288"/>
    </source>
</evidence>
<proteinExistence type="inferred from homology"/>
<keyword evidence="4" id="KW-0449">Lipoprotein</keyword>
<evidence type="ECO:0000256" key="5">
    <source>
        <dbReference type="SAM" id="SignalP"/>
    </source>
</evidence>
<dbReference type="InterPro" id="IPR008816">
    <property type="entry name" value="Gly_zipper_2TM_dom"/>
</dbReference>
<protein>
    <recommendedName>
        <fullName evidence="3">17 kDa surface antigen</fullName>
    </recommendedName>
</protein>
<organism evidence="7 8">
    <name type="scientific">Lacimonas salitolerans</name>
    <dbReference type="NCBI Taxonomy" id="1323750"/>
    <lineage>
        <taxon>Bacteria</taxon>
        <taxon>Pseudomonadati</taxon>
        <taxon>Pseudomonadota</taxon>
        <taxon>Alphaproteobacteria</taxon>
        <taxon>Rhodobacterales</taxon>
        <taxon>Paracoccaceae</taxon>
        <taxon>Lacimonas</taxon>
    </lineage>
</organism>
<keyword evidence="8" id="KW-1185">Reference proteome</keyword>
<comment type="subcellular location">
    <subcellularLocation>
        <location evidence="1">Cell outer membrane</location>
        <topology evidence="1">Lipid-anchor</topology>
    </subcellularLocation>
</comment>
<reference evidence="8" key="1">
    <citation type="journal article" date="2019" name="Int. J. Syst. Evol. Microbiol.">
        <title>The Global Catalogue of Microorganisms (GCM) 10K type strain sequencing project: providing services to taxonomists for standard genome sequencing and annotation.</title>
        <authorList>
            <consortium name="The Broad Institute Genomics Platform"/>
            <consortium name="The Broad Institute Genome Sequencing Center for Infectious Disease"/>
            <person name="Wu L."/>
            <person name="Ma J."/>
        </authorList>
    </citation>
    <scope>NUCLEOTIDE SEQUENCE [LARGE SCALE GENOMIC DNA]</scope>
    <source>
        <strain evidence="8">CGMCC 1.12477</strain>
    </source>
</reference>
<dbReference type="RefSeq" id="WP_379916960.1">
    <property type="nucleotide sequence ID" value="NZ_JBHUDD010000134.1"/>
</dbReference>
<feature type="signal peptide" evidence="5">
    <location>
        <begin position="1"/>
        <end position="17"/>
    </location>
</feature>